<reference evidence="3" key="1">
    <citation type="journal article" date="2018" name="Nat. Microbiol.">
        <title>Leveraging single-cell genomics to expand the fungal tree of life.</title>
        <authorList>
            <person name="Ahrendt S.R."/>
            <person name="Quandt C.A."/>
            <person name="Ciobanu D."/>
            <person name="Clum A."/>
            <person name="Salamov A."/>
            <person name="Andreopoulos B."/>
            <person name="Cheng J.F."/>
            <person name="Woyke T."/>
            <person name="Pelin A."/>
            <person name="Henrissat B."/>
            <person name="Reynolds N.K."/>
            <person name="Benny G.L."/>
            <person name="Smith M.E."/>
            <person name="James T.Y."/>
            <person name="Grigoriev I.V."/>
        </authorList>
    </citation>
    <scope>NUCLEOTIDE SEQUENCE [LARGE SCALE GENOMIC DNA]</scope>
    <source>
        <strain evidence="3">ATCC 52028</strain>
    </source>
</reference>
<name>A0A4P9X4F8_9FUNG</name>
<dbReference type="InterPro" id="IPR001680">
    <property type="entry name" value="WD40_rpt"/>
</dbReference>
<proteinExistence type="predicted"/>
<accession>A0A4P9X4F8</accession>
<dbReference type="STRING" id="1555241.A0A4P9X4F8"/>
<keyword evidence="3" id="KW-1185">Reference proteome</keyword>
<dbReference type="SMART" id="SM00320">
    <property type="entry name" value="WD40"/>
    <property type="match status" value="6"/>
</dbReference>
<sequence>MDDQRPSSSGTHGPDVLRPHRCIASTVTPSLNDTTRALMRHVLADEYAASLAACRRIQRLEAALALIQPADGLSLSDQSLCRSVGPTETVTITSQVPPNRSDDEAALHILRSRYDLDGLTSLITQLASHDATDNEPESPVSQKVPRFEVADNAAALAARMTAQLQARSDAYVAHRLSATKWPHRRFHGVEPLRHLEPINRPDLGPMLDACRRHVIDERQRDPADVGSPPTWSGRLNKALQTMLTQTTQVNDATLLAQTVTLDYQFGWNRPVAPFATRLLHANGVPDSYLHPRRLSFHQGEVPGRVHPLYESIIAGSESILSGIDFDGRDRYIATAGVGRCVSIYDTQQFLADEADRAANETDQEESNKDASGAYPPSCKRACVRPPLTGFATAAAAFRAAPSNSGVSTPRTGHIGMVRQPTLPPMPTNMLPDLQFFVPHKVACLAYVPSQAAQLVTADYAGNVLLYDVARVEAFQRRDAMSSTGVMGPSAPPNATVQRVLATPLTRGAGHSSRVWGLDVLRDPSRPHPIVLTGGHDQLVRVHDLRIRPSSSGLDVMTEFPVCAVAFRPTSTAASSGVGLEFAVGTAGRTIQLFDCRMPVAPYWEDTTTHEAAVSYVKWLERDVFVTSATDSCLRVFSPPSAVEASTAALRALNQGRACPGVAAYDAVRGGDPVAPPATAASPGHHPITTPAPLYRCVRELRGHRNERNFVGLAAWSPGPASTSATPGDGVVRGLIITGSERNRAYVYDPSGVGPYGALQGAVSMGPAWPRSAVSVGDLPTDPIHRLLQPQRRAWPLRPEGMGSGRHDTSSGSDDDDDDEDIAYDRFQPSGRLAAERSSHETWPDGLTATSDEEASDDSESSSRTCEDLLFSSVGTLPGSRDHRPANRFDKTLSRAWLTRPALLDLDRREALQMARDPSPSPHVFVSAVAMTRGALHAPGQGPLLATGNSAGRLQIQRLHLADMPFVTTG</sequence>
<feature type="region of interest" description="Disordered" evidence="1">
    <location>
        <begin position="779"/>
        <end position="865"/>
    </location>
</feature>
<dbReference type="AlphaFoldDB" id="A0A4P9X4F8"/>
<dbReference type="PANTHER" id="PTHR45389:SF1">
    <property type="entry name" value="WD REPEAT-CONTAINING PROTEIN RUP1"/>
    <property type="match status" value="1"/>
</dbReference>
<dbReference type="EMBL" id="ML014247">
    <property type="protein sequence ID" value="RKO99921.1"/>
    <property type="molecule type" value="Genomic_DNA"/>
</dbReference>
<dbReference type="OrthoDB" id="273771at2759"/>
<evidence type="ECO:0000256" key="1">
    <source>
        <dbReference type="SAM" id="MobiDB-lite"/>
    </source>
</evidence>
<evidence type="ECO:0000313" key="3">
    <source>
        <dbReference type="Proteomes" id="UP000274922"/>
    </source>
</evidence>
<evidence type="ECO:0000313" key="2">
    <source>
        <dbReference type="EMBL" id="RKO99921.1"/>
    </source>
</evidence>
<dbReference type="Gene3D" id="2.130.10.10">
    <property type="entry name" value="YVTN repeat-like/Quinoprotein amine dehydrogenase"/>
    <property type="match status" value="1"/>
</dbReference>
<dbReference type="SUPFAM" id="SSF50978">
    <property type="entry name" value="WD40 repeat-like"/>
    <property type="match status" value="1"/>
</dbReference>
<dbReference type="Proteomes" id="UP000274922">
    <property type="component" value="Unassembled WGS sequence"/>
</dbReference>
<feature type="compositionally biased region" description="Acidic residues" evidence="1">
    <location>
        <begin position="850"/>
        <end position="859"/>
    </location>
</feature>
<dbReference type="GO" id="GO:0010224">
    <property type="term" value="P:response to UV-B"/>
    <property type="evidence" value="ECO:0007669"/>
    <property type="project" value="TreeGrafter"/>
</dbReference>
<feature type="compositionally biased region" description="Basic and acidic residues" evidence="1">
    <location>
        <begin position="833"/>
        <end position="842"/>
    </location>
</feature>
<feature type="region of interest" description="Disordered" evidence="1">
    <location>
        <begin position="356"/>
        <end position="375"/>
    </location>
</feature>
<dbReference type="InterPro" id="IPR044616">
    <property type="entry name" value="RUP1/2"/>
</dbReference>
<dbReference type="InterPro" id="IPR036322">
    <property type="entry name" value="WD40_repeat_dom_sf"/>
</dbReference>
<feature type="compositionally biased region" description="Acidic residues" evidence="1">
    <location>
        <begin position="812"/>
        <end position="821"/>
    </location>
</feature>
<protein>
    <submittedName>
        <fullName evidence="2">Uncharacterized protein</fullName>
    </submittedName>
</protein>
<dbReference type="PANTHER" id="PTHR45389">
    <property type="entry name" value="WD REPEAT-CONTAINING PROTEIN RUP1"/>
    <property type="match status" value="1"/>
</dbReference>
<organism evidence="2 3">
    <name type="scientific">Caulochytrium protostelioides</name>
    <dbReference type="NCBI Taxonomy" id="1555241"/>
    <lineage>
        <taxon>Eukaryota</taxon>
        <taxon>Fungi</taxon>
        <taxon>Fungi incertae sedis</taxon>
        <taxon>Chytridiomycota</taxon>
        <taxon>Chytridiomycota incertae sedis</taxon>
        <taxon>Chytridiomycetes</taxon>
        <taxon>Caulochytriales</taxon>
        <taxon>Caulochytriaceae</taxon>
        <taxon>Caulochytrium</taxon>
    </lineage>
</organism>
<dbReference type="Pfam" id="PF00400">
    <property type="entry name" value="WD40"/>
    <property type="match status" value="1"/>
</dbReference>
<gene>
    <name evidence="2" type="ORF">CXG81DRAFT_20055</name>
</gene>
<dbReference type="InterPro" id="IPR015943">
    <property type="entry name" value="WD40/YVTN_repeat-like_dom_sf"/>
</dbReference>